<gene>
    <name evidence="1" type="ORF">OIT44_01430</name>
</gene>
<dbReference type="EMBL" id="JAOZFE010000001">
    <property type="protein sequence ID" value="MCW0952735.1"/>
    <property type="molecule type" value="Genomic_DNA"/>
</dbReference>
<organism evidence="1 2">
    <name type="scientific">Weissella ceti</name>
    <dbReference type="NCBI Taxonomy" id="759620"/>
    <lineage>
        <taxon>Bacteria</taxon>
        <taxon>Bacillati</taxon>
        <taxon>Bacillota</taxon>
        <taxon>Bacilli</taxon>
        <taxon>Lactobacillales</taxon>
        <taxon>Lactobacillaceae</taxon>
        <taxon>Weissella</taxon>
    </lineage>
</organism>
<dbReference type="Proteomes" id="UP001526225">
    <property type="component" value="Unassembled WGS sequence"/>
</dbReference>
<keyword evidence="2" id="KW-1185">Reference proteome</keyword>
<evidence type="ECO:0000313" key="1">
    <source>
        <dbReference type="EMBL" id="MCW0952735.1"/>
    </source>
</evidence>
<accession>A0ABT3E317</accession>
<dbReference type="Pfam" id="PF05014">
    <property type="entry name" value="Nuc_deoxyrib_tr"/>
    <property type="match status" value="1"/>
</dbReference>
<dbReference type="RefSeq" id="WP_213409341.1">
    <property type="nucleotide sequence ID" value="NZ_CP074441.1"/>
</dbReference>
<proteinExistence type="predicted"/>
<dbReference type="Gene3D" id="3.40.50.450">
    <property type="match status" value="1"/>
</dbReference>
<comment type="caution">
    <text evidence="1">The sequence shown here is derived from an EMBL/GenBank/DDBJ whole genome shotgun (WGS) entry which is preliminary data.</text>
</comment>
<dbReference type="SUPFAM" id="SSF52309">
    <property type="entry name" value="N-(deoxy)ribosyltransferase-like"/>
    <property type="match status" value="1"/>
</dbReference>
<name>A0ABT3E317_9LACO</name>
<protein>
    <submittedName>
        <fullName evidence="1">Nucleoside 2-deoxyribosyltransferase</fullName>
    </submittedName>
</protein>
<evidence type="ECO:0000313" key="2">
    <source>
        <dbReference type="Proteomes" id="UP001526225"/>
    </source>
</evidence>
<reference evidence="1 2" key="1">
    <citation type="submission" date="2022-10" db="EMBL/GenBank/DDBJ databases">
        <title>Weissella fermenti sp. nov., isolated from fermented cabbage.</title>
        <authorList>
            <person name="Lee J.K."/>
            <person name="Baek J.H."/>
            <person name="Choi D.G."/>
            <person name="Kim J.M."/>
            <person name="Jeon C.O."/>
        </authorList>
    </citation>
    <scope>NUCLEOTIDE SEQUENCE [LARGE SCALE GENOMIC DNA]</scope>
    <source>
        <strain evidence="1 2">KACC 18534</strain>
    </source>
</reference>
<dbReference type="InterPro" id="IPR007710">
    <property type="entry name" value="Nucleoside_deoxyribTrfase"/>
</dbReference>
<sequence length="147" mass="16105">MTKIYLAGPFFDEDQIDRISRMEEALTANPKVASFFSPRKAEFKDLVMGTPEWAAAVFDIDRTNIDAADVVTAVIDYEGTHVDPGTAWEIGYANAIGKPVILVKEKPAGSVNLMMGVPAHAVLTDVAEIETYDFDAMPVSSWQGDMF</sequence>